<dbReference type="SUPFAM" id="SSF110849">
    <property type="entry name" value="ParB/Sulfiredoxin"/>
    <property type="match status" value="1"/>
</dbReference>
<dbReference type="Pfam" id="PF20188">
    <property type="entry name" value="DUF6551"/>
    <property type="match status" value="1"/>
</dbReference>
<dbReference type="EMBL" id="MZMU01000003">
    <property type="protein sequence ID" value="RXT29348.1"/>
    <property type="molecule type" value="Genomic_DNA"/>
</dbReference>
<protein>
    <recommendedName>
        <fullName evidence="3">ParB/Sulfiredoxin domain-containing protein</fullName>
    </recommendedName>
</protein>
<sequence length="268" mass="29250">MSDINLEIGTAPELAFIDKKLIRVDASYQRPLKERRVKQILRDFSWKQFGTLMLVDQGDGTFTVYDGQHRHAAACRHPGVAEVPAAIVTLDQAFEEAQSFLGVNINRSAISTVEKYWAGIEAGDEKMMRICSVLEEAGCEVVPPGTKSPGPRRTSSISAIERAIDRYGDQAVTDACRTIVTAWPKDNVALAGVIIQALARLYKNNLSIVDQDRMATKLHGKDRKILSADASALQRIGGGDAAVSLAKVLVEIYNKGLQSNQIQIGARS</sequence>
<evidence type="ECO:0008006" key="3">
    <source>
        <dbReference type="Google" id="ProtNLM"/>
    </source>
</evidence>
<evidence type="ECO:0000313" key="1">
    <source>
        <dbReference type="EMBL" id="RXT29348.1"/>
    </source>
</evidence>
<gene>
    <name evidence="1" type="ORF">B5P46_11745</name>
</gene>
<evidence type="ECO:0000313" key="2">
    <source>
        <dbReference type="Proteomes" id="UP000290767"/>
    </source>
</evidence>
<reference evidence="1 2" key="1">
    <citation type="submission" date="2017-03" db="EMBL/GenBank/DDBJ databases">
        <authorList>
            <person name="Safronova V.I."/>
            <person name="Sazanova A.L."/>
            <person name="Chirak E.R."/>
        </authorList>
    </citation>
    <scope>NUCLEOTIDE SEQUENCE [LARGE SCALE GENOMIC DNA]</scope>
    <source>
        <strain evidence="1 2">Tri-43</strain>
    </source>
</reference>
<dbReference type="Proteomes" id="UP000290767">
    <property type="component" value="Unassembled WGS sequence"/>
</dbReference>
<name>A0A4Q1UES1_RHILE</name>
<proteinExistence type="predicted"/>
<comment type="caution">
    <text evidence="1">The sequence shown here is derived from an EMBL/GenBank/DDBJ whole genome shotgun (WGS) entry which is preliminary data.</text>
</comment>
<dbReference type="InterPro" id="IPR046681">
    <property type="entry name" value="DUF6551"/>
</dbReference>
<dbReference type="InterPro" id="IPR036086">
    <property type="entry name" value="ParB/Sulfiredoxin_sf"/>
</dbReference>
<organism evidence="1 2">
    <name type="scientific">Rhizobium leguminosarum</name>
    <dbReference type="NCBI Taxonomy" id="384"/>
    <lineage>
        <taxon>Bacteria</taxon>
        <taxon>Pseudomonadati</taxon>
        <taxon>Pseudomonadota</taxon>
        <taxon>Alphaproteobacteria</taxon>
        <taxon>Hyphomicrobiales</taxon>
        <taxon>Rhizobiaceae</taxon>
        <taxon>Rhizobium/Agrobacterium group</taxon>
        <taxon>Rhizobium</taxon>
    </lineage>
</organism>
<dbReference type="AlphaFoldDB" id="A0A4Q1UES1"/>
<accession>A0A4Q1UES1</accession>
<dbReference type="RefSeq" id="WP_129418792.1">
    <property type="nucleotide sequence ID" value="NZ_MZMU01000003.1"/>
</dbReference>